<gene>
    <name evidence="2" type="ORF">GOB93_01965</name>
</gene>
<dbReference type="SUPFAM" id="SSF53474">
    <property type="entry name" value="alpha/beta-Hydrolases"/>
    <property type="match status" value="1"/>
</dbReference>
<dbReference type="Pfam" id="PF12697">
    <property type="entry name" value="Abhydrolase_6"/>
    <property type="match status" value="1"/>
</dbReference>
<dbReference type="InterPro" id="IPR052897">
    <property type="entry name" value="Sec-Metab_Biosynth_Hydrolase"/>
</dbReference>
<accession>A0ABX0JKS8</accession>
<sequence>MSSPDPLLLIHDAWQGAWVWDAFLDALSRRDGGRREAIAVDLPGNGADGTPPGSASLTAYLDHLDRVIADLGRPFSIVAHSGGGVVASALAERHPDLVRRLVYVAGMMLPSETGFTEIVGHLLPADPAAAGITPWLDWPAKGEISVVPPEVAVAFFLQDYPAALAVPASRRFTPQGEQGRALTARLTPERFGRIPRLYVQATQDRSVTLPLQKLMCELLPGAVIRSVDTGHAPHIVAPEVLLDAILPFLDAG</sequence>
<keyword evidence="2" id="KW-0378">Hydrolase</keyword>
<dbReference type="InterPro" id="IPR000073">
    <property type="entry name" value="AB_hydrolase_1"/>
</dbReference>
<dbReference type="PANTHER" id="PTHR37017">
    <property type="entry name" value="AB HYDROLASE-1 DOMAIN-CONTAINING PROTEIN-RELATED"/>
    <property type="match status" value="1"/>
</dbReference>
<organism evidence="2 3">
    <name type="scientific">Acetobacter musti</name>
    <dbReference type="NCBI Taxonomy" id="864732"/>
    <lineage>
        <taxon>Bacteria</taxon>
        <taxon>Pseudomonadati</taxon>
        <taxon>Pseudomonadota</taxon>
        <taxon>Alphaproteobacteria</taxon>
        <taxon>Acetobacterales</taxon>
        <taxon>Acetobacteraceae</taxon>
        <taxon>Acetobacter</taxon>
    </lineage>
</organism>
<evidence type="ECO:0000313" key="3">
    <source>
        <dbReference type="Proteomes" id="UP000635278"/>
    </source>
</evidence>
<evidence type="ECO:0000313" key="2">
    <source>
        <dbReference type="EMBL" id="NHN83404.1"/>
    </source>
</evidence>
<dbReference type="PRINTS" id="PR00111">
    <property type="entry name" value="ABHYDROLASE"/>
</dbReference>
<dbReference type="Proteomes" id="UP000635278">
    <property type="component" value="Unassembled WGS sequence"/>
</dbReference>
<proteinExistence type="predicted"/>
<dbReference type="RefSeq" id="WP_173581836.1">
    <property type="nucleotide sequence ID" value="NZ_WOTB01000002.1"/>
</dbReference>
<dbReference type="PANTHER" id="PTHR37017:SF11">
    <property type="entry name" value="ESTERASE_LIPASE_THIOESTERASE DOMAIN-CONTAINING PROTEIN"/>
    <property type="match status" value="1"/>
</dbReference>
<dbReference type="InterPro" id="IPR029058">
    <property type="entry name" value="AB_hydrolase_fold"/>
</dbReference>
<protein>
    <submittedName>
        <fullName evidence="2">Alpha/beta fold hydrolase</fullName>
    </submittedName>
</protein>
<dbReference type="EMBL" id="WOTB01000002">
    <property type="protein sequence ID" value="NHN83404.1"/>
    <property type="molecule type" value="Genomic_DNA"/>
</dbReference>
<comment type="caution">
    <text evidence="2">The sequence shown here is derived from an EMBL/GenBank/DDBJ whole genome shotgun (WGS) entry which is preliminary data.</text>
</comment>
<dbReference type="Gene3D" id="3.40.50.1820">
    <property type="entry name" value="alpha/beta hydrolase"/>
    <property type="match status" value="1"/>
</dbReference>
<keyword evidence="3" id="KW-1185">Reference proteome</keyword>
<reference evidence="2 3" key="1">
    <citation type="journal article" date="2020" name="Int. J. Syst. Evol. Microbiol.">
        <title>Novel acetic acid bacteria from cider fermentations: Acetobacter conturbans sp. nov. and Acetobacter fallax sp. nov.</title>
        <authorList>
            <person name="Sombolestani A.S."/>
            <person name="Cleenwerck I."/>
            <person name="Cnockaert M."/>
            <person name="Borremans W."/>
            <person name="Wieme A.D."/>
            <person name="De Vuyst L."/>
            <person name="Vandamme P."/>
        </authorList>
    </citation>
    <scope>NUCLEOTIDE SEQUENCE [LARGE SCALE GENOMIC DNA]</scope>
    <source>
        <strain evidence="2 3">LMG 30640</strain>
    </source>
</reference>
<name>A0ABX0JKS8_9PROT</name>
<evidence type="ECO:0000259" key="1">
    <source>
        <dbReference type="Pfam" id="PF12697"/>
    </source>
</evidence>
<feature type="domain" description="AB hydrolase-1" evidence="1">
    <location>
        <begin position="7"/>
        <end position="243"/>
    </location>
</feature>
<dbReference type="GO" id="GO:0016787">
    <property type="term" value="F:hydrolase activity"/>
    <property type="evidence" value="ECO:0007669"/>
    <property type="project" value="UniProtKB-KW"/>
</dbReference>